<gene>
    <name evidence="11" type="ORF">SAMN04488075_2916</name>
</gene>
<dbReference type="PANTHER" id="PTHR42904:SF6">
    <property type="entry name" value="NAD-CAPPED RNA HYDROLASE NUDT12"/>
    <property type="match status" value="1"/>
</dbReference>
<keyword evidence="7" id="KW-0460">Magnesium</keyword>
<dbReference type="Gene3D" id="3.90.79.20">
    <property type="match status" value="1"/>
</dbReference>
<dbReference type="InterPro" id="IPR049734">
    <property type="entry name" value="NudC-like_C"/>
</dbReference>
<comment type="cofactor">
    <cofactor evidence="1">
        <name>Mg(2+)</name>
        <dbReference type="ChEBI" id="CHEBI:18420"/>
    </cofactor>
</comment>
<dbReference type="EMBL" id="FNXG01000006">
    <property type="protein sequence ID" value="SEI10521.1"/>
    <property type="molecule type" value="Genomic_DNA"/>
</dbReference>
<evidence type="ECO:0000313" key="12">
    <source>
        <dbReference type="Proteomes" id="UP000199125"/>
    </source>
</evidence>
<evidence type="ECO:0000259" key="10">
    <source>
        <dbReference type="PROSITE" id="PS51462"/>
    </source>
</evidence>
<protein>
    <recommendedName>
        <fullName evidence="4">NAD(+) diphosphatase</fullName>
        <ecNumber evidence="4">3.6.1.22</ecNumber>
    </recommendedName>
</protein>
<dbReference type="SUPFAM" id="SSF55811">
    <property type="entry name" value="Nudix"/>
    <property type="match status" value="1"/>
</dbReference>
<evidence type="ECO:0000256" key="4">
    <source>
        <dbReference type="ARBA" id="ARBA00012381"/>
    </source>
</evidence>
<evidence type="ECO:0000256" key="3">
    <source>
        <dbReference type="ARBA" id="ARBA00009595"/>
    </source>
</evidence>
<reference evidence="12" key="1">
    <citation type="submission" date="2016-10" db="EMBL/GenBank/DDBJ databases">
        <authorList>
            <person name="Varghese N."/>
            <person name="Submissions S."/>
        </authorList>
    </citation>
    <scope>NUCLEOTIDE SEQUENCE [LARGE SCALE GENOMIC DNA]</scope>
    <source>
        <strain evidence="12">DSM 11593</strain>
    </source>
</reference>
<evidence type="ECO:0000256" key="8">
    <source>
        <dbReference type="ARBA" id="ARBA00023027"/>
    </source>
</evidence>
<dbReference type="InterPro" id="IPR050241">
    <property type="entry name" value="NAD-cap_RNA_hydrolase_NudC"/>
</dbReference>
<dbReference type="AlphaFoldDB" id="A0A1H6NF50"/>
<dbReference type="Proteomes" id="UP000199125">
    <property type="component" value="Unassembled WGS sequence"/>
</dbReference>
<dbReference type="NCBIfam" id="NF001299">
    <property type="entry name" value="PRK00241.1"/>
    <property type="match status" value="1"/>
</dbReference>
<evidence type="ECO:0000256" key="7">
    <source>
        <dbReference type="ARBA" id="ARBA00022842"/>
    </source>
</evidence>
<comment type="similarity">
    <text evidence="3">Belongs to the Nudix hydrolase family. NudC subfamily.</text>
</comment>
<dbReference type="InterPro" id="IPR015376">
    <property type="entry name" value="Znr_NADH_PPase"/>
</dbReference>
<dbReference type="Pfam" id="PF09297">
    <property type="entry name" value="Zn_ribbon_NUD"/>
    <property type="match status" value="1"/>
</dbReference>
<keyword evidence="8" id="KW-0520">NAD</keyword>
<dbReference type="Pfam" id="PF09296">
    <property type="entry name" value="NUDIX-like"/>
    <property type="match status" value="1"/>
</dbReference>
<keyword evidence="12" id="KW-1185">Reference proteome</keyword>
<dbReference type="Pfam" id="PF00293">
    <property type="entry name" value="NUDIX"/>
    <property type="match status" value="1"/>
</dbReference>
<dbReference type="Gene3D" id="3.90.79.10">
    <property type="entry name" value="Nucleoside Triphosphate Pyrophosphohydrolase"/>
    <property type="match status" value="1"/>
</dbReference>
<evidence type="ECO:0000313" key="11">
    <source>
        <dbReference type="EMBL" id="SEI10521.1"/>
    </source>
</evidence>
<dbReference type="GO" id="GO:0035529">
    <property type="term" value="F:NADH pyrophosphatase activity"/>
    <property type="evidence" value="ECO:0007669"/>
    <property type="project" value="TreeGrafter"/>
</dbReference>
<dbReference type="InterPro" id="IPR015375">
    <property type="entry name" value="NADH_PPase-like_N"/>
</dbReference>
<evidence type="ECO:0000256" key="6">
    <source>
        <dbReference type="ARBA" id="ARBA00022801"/>
    </source>
</evidence>
<dbReference type="STRING" id="65735.SAMN04488075_2916"/>
<evidence type="ECO:0000256" key="5">
    <source>
        <dbReference type="ARBA" id="ARBA00022723"/>
    </source>
</evidence>
<proteinExistence type="inferred from homology"/>
<dbReference type="GO" id="GO:0006742">
    <property type="term" value="P:NADP+ catabolic process"/>
    <property type="evidence" value="ECO:0007669"/>
    <property type="project" value="TreeGrafter"/>
</dbReference>
<feature type="domain" description="Nudix hydrolase" evidence="10">
    <location>
        <begin position="179"/>
        <end position="310"/>
    </location>
</feature>
<sequence>MPGNVAPGSMGAVMDLAFMGGGLDRAAARRGDEEWHKGALVLPIWRGKICLEDGRLVRLAPDHPALKDAGAPLLLGFDGAQAVAAQDISAWEPASLSETSLFFDPTEQVHPLIPGGRFVELRGVMSGLSPVDGELAATARALTGWHATHRFCAACGQPSEPRQSGWQRICPACNTPHFPRTDPVVIMLIARDDRVLLGRSHGWPEGMYSCLAGFIEPGETIEAAVRREVFEETCIRVGDVRYAASQPWPFPASLMLGMVGQAETEAITLDPVELEAAMWVTRDELAAMMAGAHPVLKAPRKGAIAQWLLSGWLEGRL</sequence>
<dbReference type="EC" id="3.6.1.22" evidence="4"/>
<evidence type="ECO:0000256" key="2">
    <source>
        <dbReference type="ARBA" id="ARBA00001947"/>
    </source>
</evidence>
<dbReference type="InterPro" id="IPR015797">
    <property type="entry name" value="NUDIX_hydrolase-like_dom_sf"/>
</dbReference>
<dbReference type="GO" id="GO:0005829">
    <property type="term" value="C:cytosol"/>
    <property type="evidence" value="ECO:0007669"/>
    <property type="project" value="TreeGrafter"/>
</dbReference>
<keyword evidence="5" id="KW-0479">Metal-binding</keyword>
<evidence type="ECO:0000256" key="9">
    <source>
        <dbReference type="ARBA" id="ARBA00023679"/>
    </source>
</evidence>
<dbReference type="GO" id="GO:0019677">
    <property type="term" value="P:NAD+ catabolic process"/>
    <property type="evidence" value="ECO:0007669"/>
    <property type="project" value="TreeGrafter"/>
</dbReference>
<dbReference type="RefSeq" id="WP_245728892.1">
    <property type="nucleotide sequence ID" value="NZ_FNXG01000006.1"/>
</dbReference>
<comment type="catalytic activity">
    <reaction evidence="9">
        <text>a 5'-end NAD(+)-phospho-ribonucleoside in mRNA + H2O = a 5'-end phospho-adenosine-phospho-ribonucleoside in mRNA + beta-nicotinamide D-ribonucleotide + 2 H(+)</text>
        <dbReference type="Rhea" id="RHEA:60876"/>
        <dbReference type="Rhea" id="RHEA-COMP:15698"/>
        <dbReference type="Rhea" id="RHEA-COMP:15719"/>
        <dbReference type="ChEBI" id="CHEBI:14649"/>
        <dbReference type="ChEBI" id="CHEBI:15377"/>
        <dbReference type="ChEBI" id="CHEBI:15378"/>
        <dbReference type="ChEBI" id="CHEBI:144029"/>
        <dbReference type="ChEBI" id="CHEBI:144051"/>
    </reaction>
    <physiologicalReaction direction="left-to-right" evidence="9">
        <dbReference type="Rhea" id="RHEA:60877"/>
    </physiologicalReaction>
</comment>
<dbReference type="GO" id="GO:0046872">
    <property type="term" value="F:metal ion binding"/>
    <property type="evidence" value="ECO:0007669"/>
    <property type="project" value="UniProtKB-KW"/>
</dbReference>
<organism evidence="11 12">
    <name type="scientific">Paracoccus alkenifer</name>
    <dbReference type="NCBI Taxonomy" id="65735"/>
    <lineage>
        <taxon>Bacteria</taxon>
        <taxon>Pseudomonadati</taxon>
        <taxon>Pseudomonadota</taxon>
        <taxon>Alphaproteobacteria</taxon>
        <taxon>Rhodobacterales</taxon>
        <taxon>Paracoccaceae</taxon>
        <taxon>Paracoccus</taxon>
    </lineage>
</organism>
<dbReference type="CDD" id="cd03429">
    <property type="entry name" value="NUDIX_NADH_pyrophosphatase_Nudt13"/>
    <property type="match status" value="1"/>
</dbReference>
<name>A0A1H6NF50_9RHOB</name>
<accession>A0A1H6NF50</accession>
<evidence type="ECO:0000256" key="1">
    <source>
        <dbReference type="ARBA" id="ARBA00001946"/>
    </source>
</evidence>
<dbReference type="InterPro" id="IPR000086">
    <property type="entry name" value="NUDIX_hydrolase_dom"/>
</dbReference>
<keyword evidence="6" id="KW-0378">Hydrolase</keyword>
<dbReference type="PROSITE" id="PS51462">
    <property type="entry name" value="NUDIX"/>
    <property type="match status" value="1"/>
</dbReference>
<comment type="cofactor">
    <cofactor evidence="2">
        <name>Zn(2+)</name>
        <dbReference type="ChEBI" id="CHEBI:29105"/>
    </cofactor>
</comment>
<dbReference type="PANTHER" id="PTHR42904">
    <property type="entry name" value="NUDIX HYDROLASE, NUDC SUBFAMILY"/>
    <property type="match status" value="1"/>
</dbReference>